<organism evidence="1 2">
    <name type="scientific">Nitrosotalea sinensis</name>
    <dbReference type="NCBI Taxonomy" id="1499975"/>
    <lineage>
        <taxon>Archaea</taxon>
        <taxon>Nitrososphaerota</taxon>
        <taxon>Nitrososphaeria</taxon>
        <taxon>Nitrosotaleales</taxon>
        <taxon>Nitrosotaleaceae</taxon>
        <taxon>Nitrosotalea</taxon>
    </lineage>
</organism>
<sequence length="91" mass="10300">MITSGTKKTSTITFRLNDDIITKLRNESRNKDISTNTLVNQALKKFLDWDVFQPQIGLVSINKTVFIKIFGNLKEQEIIKMASRIGKDAGV</sequence>
<reference evidence="2" key="1">
    <citation type="submission" date="2016-12" db="EMBL/GenBank/DDBJ databases">
        <authorList>
            <person name="Herbold C."/>
        </authorList>
    </citation>
    <scope>NUCLEOTIDE SEQUENCE [LARGE SCALE GENOMIC DNA]</scope>
</reference>
<dbReference type="RefSeq" id="WP_101009435.1">
    <property type="nucleotide sequence ID" value="NZ_FRFC01000003.1"/>
</dbReference>
<evidence type="ECO:0008006" key="3">
    <source>
        <dbReference type="Google" id="ProtNLM"/>
    </source>
</evidence>
<proteinExistence type="predicted"/>
<accession>A0A2H1EFU1</accession>
<evidence type="ECO:0000313" key="2">
    <source>
        <dbReference type="Proteomes" id="UP000232412"/>
    </source>
</evidence>
<name>A0A2H1EFU1_9ARCH</name>
<gene>
    <name evidence="1" type="ORF">NSIN_20415</name>
</gene>
<keyword evidence="2" id="KW-1185">Reference proteome</keyword>
<dbReference type="EMBL" id="FRFC01000003">
    <property type="protein sequence ID" value="SHO44713.1"/>
    <property type="molecule type" value="Genomic_DNA"/>
</dbReference>
<dbReference type="AlphaFoldDB" id="A0A2H1EFU1"/>
<evidence type="ECO:0000313" key="1">
    <source>
        <dbReference type="EMBL" id="SHO44713.1"/>
    </source>
</evidence>
<protein>
    <recommendedName>
        <fullName evidence="3">Ribbon-helix-helix protein CopG domain-containing protein</fullName>
    </recommendedName>
</protein>
<dbReference type="Proteomes" id="UP000232412">
    <property type="component" value="Unassembled WGS sequence"/>
</dbReference>
<dbReference type="OrthoDB" id="9412at2157"/>